<reference evidence="3" key="1">
    <citation type="journal article" date="2019" name="Int. J. Syst. Evol. Microbiol.">
        <title>The Global Catalogue of Microorganisms (GCM) 10K type strain sequencing project: providing services to taxonomists for standard genome sequencing and annotation.</title>
        <authorList>
            <consortium name="The Broad Institute Genomics Platform"/>
            <consortium name="The Broad Institute Genome Sequencing Center for Infectious Disease"/>
            <person name="Wu L."/>
            <person name="Ma J."/>
        </authorList>
    </citation>
    <scope>NUCLEOTIDE SEQUENCE [LARGE SCALE GENOMIC DNA]</scope>
    <source>
        <strain evidence="3">CCUG 55609</strain>
    </source>
</reference>
<keyword evidence="3" id="KW-1185">Reference proteome</keyword>
<organism evidence="2 3">
    <name type="scientific">Mycoplana ramosa</name>
    <name type="common">Mycoplana bullata</name>
    <dbReference type="NCBI Taxonomy" id="40837"/>
    <lineage>
        <taxon>Bacteria</taxon>
        <taxon>Pseudomonadati</taxon>
        <taxon>Pseudomonadota</taxon>
        <taxon>Alphaproteobacteria</taxon>
        <taxon>Hyphomicrobiales</taxon>
        <taxon>Rhizobiaceae</taxon>
        <taxon>Mycoplana</taxon>
    </lineage>
</organism>
<feature type="domain" description="TNase-like" evidence="1">
    <location>
        <begin position="24"/>
        <end position="129"/>
    </location>
</feature>
<evidence type="ECO:0000313" key="2">
    <source>
        <dbReference type="EMBL" id="MFD1329777.1"/>
    </source>
</evidence>
<protein>
    <submittedName>
        <fullName evidence="2">Thermonuclease family protein</fullName>
    </submittedName>
</protein>
<name>A0ABW3Z0S1_MYCRA</name>
<dbReference type="Gene3D" id="2.40.50.90">
    <property type="match status" value="1"/>
</dbReference>
<accession>A0ABW3Z0S1</accession>
<dbReference type="EMBL" id="JBHTNF010000014">
    <property type="protein sequence ID" value="MFD1329777.1"/>
    <property type="molecule type" value="Genomic_DNA"/>
</dbReference>
<proteinExistence type="predicted"/>
<dbReference type="RefSeq" id="WP_374839840.1">
    <property type="nucleotide sequence ID" value="NZ_JBHEEW010000011.1"/>
</dbReference>
<gene>
    <name evidence="2" type="ORF">ACFQ33_17950</name>
</gene>
<dbReference type="Pfam" id="PF00565">
    <property type="entry name" value="SNase"/>
    <property type="match status" value="1"/>
</dbReference>
<sequence length="144" mass="15398">MTSLFLVHATVRAADHTTTNVIAGPVAAEVIRVVDGDTILVSARPWPQQRVDVFVRLRGIDAPEMRSRCAEARSAARTARDLLSRLVLGGDPLFLTEVSGDKYFGRVVADVHLADGRNPAHDLIAAGLVSPYDGGRKRPCAGGN</sequence>
<dbReference type="InterPro" id="IPR035437">
    <property type="entry name" value="SNase_OB-fold_sf"/>
</dbReference>
<dbReference type="InterPro" id="IPR016071">
    <property type="entry name" value="Staphylococal_nuclease_OB-fold"/>
</dbReference>
<dbReference type="SMART" id="SM00318">
    <property type="entry name" value="SNc"/>
    <property type="match status" value="1"/>
</dbReference>
<dbReference type="SUPFAM" id="SSF50199">
    <property type="entry name" value="Staphylococcal nuclease"/>
    <property type="match status" value="1"/>
</dbReference>
<evidence type="ECO:0000259" key="1">
    <source>
        <dbReference type="PROSITE" id="PS50830"/>
    </source>
</evidence>
<evidence type="ECO:0000313" key="3">
    <source>
        <dbReference type="Proteomes" id="UP001597173"/>
    </source>
</evidence>
<dbReference type="Proteomes" id="UP001597173">
    <property type="component" value="Unassembled WGS sequence"/>
</dbReference>
<comment type="caution">
    <text evidence="2">The sequence shown here is derived from an EMBL/GenBank/DDBJ whole genome shotgun (WGS) entry which is preliminary data.</text>
</comment>
<dbReference type="PROSITE" id="PS50830">
    <property type="entry name" value="TNASE_3"/>
    <property type="match status" value="1"/>
</dbReference>